<gene>
    <name evidence="1" type="ORF">METZ01_LOCUS143247</name>
</gene>
<dbReference type="EMBL" id="UINC01021888">
    <property type="protein sequence ID" value="SVA90393.1"/>
    <property type="molecule type" value="Genomic_DNA"/>
</dbReference>
<organism evidence="1">
    <name type="scientific">marine metagenome</name>
    <dbReference type="NCBI Taxonomy" id="408172"/>
    <lineage>
        <taxon>unclassified sequences</taxon>
        <taxon>metagenomes</taxon>
        <taxon>ecological metagenomes</taxon>
    </lineage>
</organism>
<reference evidence="1" key="1">
    <citation type="submission" date="2018-05" db="EMBL/GenBank/DDBJ databases">
        <authorList>
            <person name="Lanie J.A."/>
            <person name="Ng W.-L."/>
            <person name="Kazmierczak K.M."/>
            <person name="Andrzejewski T.M."/>
            <person name="Davidsen T.M."/>
            <person name="Wayne K.J."/>
            <person name="Tettelin H."/>
            <person name="Glass J.I."/>
            <person name="Rusch D."/>
            <person name="Podicherti R."/>
            <person name="Tsui H.-C.T."/>
            <person name="Winkler M.E."/>
        </authorList>
    </citation>
    <scope>NUCLEOTIDE SEQUENCE</scope>
</reference>
<dbReference type="Gene3D" id="2.40.160.60">
    <property type="entry name" value="Outer membrane protein transport protein (OMPP1/FadL/TodX)"/>
    <property type="match status" value="1"/>
</dbReference>
<evidence type="ECO:0008006" key="2">
    <source>
        <dbReference type="Google" id="ProtNLM"/>
    </source>
</evidence>
<name>A0A381ZNU1_9ZZZZ</name>
<dbReference type="AlphaFoldDB" id="A0A381ZNU1"/>
<sequence>MENKMKKIILMATAVLMLSSMALGQGSRMGTASSTQIQVVQGARYLSGGGAAANAVGMDAVYWNPAGLALSENGVDAIFSNRQYIADIDNNYFGISVDFLGMKMGTSVRTFNIGDIDETTVFQPDGTGQVFTPNFSILGATASKRLSDNTSVGINANYIRESFGRVAASGMAFDLGVQYKSLAGMEGLDAGFVLRNFGQPVKYDGEGLGVAATAVDGDRPVEYYKVDAAAYDLPFAFDMGISYNIAGANLGLTYTSNYYTTDETKFKASYDVGSLASVAVGFQQSSDAKTQPLTGQDSQEIAAVESSWYENPSDGVSFGASLNLSQFTGMNLVLDYAMLPAGDFGTNQVIALRVGF</sequence>
<dbReference type="NCBIfam" id="NF033709">
    <property type="entry name" value="PorV_fam"/>
    <property type="match status" value="1"/>
</dbReference>
<evidence type="ECO:0000313" key="1">
    <source>
        <dbReference type="EMBL" id="SVA90393.1"/>
    </source>
</evidence>
<proteinExistence type="predicted"/>
<protein>
    <recommendedName>
        <fullName evidence="2">PorV/PorQ family protein</fullName>
    </recommendedName>
</protein>
<accession>A0A381ZNU1</accession>